<feature type="transmembrane region" description="Helical" evidence="1">
    <location>
        <begin position="78"/>
        <end position="100"/>
    </location>
</feature>
<gene>
    <name evidence="2" type="ORF">SAMN06273567_104102</name>
</gene>
<sequence>MVPEEVPRVSPLLHRAATAGSPSAAGRPRPRRLLRSRRRLRAGLLQLLCAAAGLGLGLTLPRLRRGPTVDSGRLAELLFTLGIGVTGLVSVVFALLFGVVQWSATSFSPRLGLFRGDPLVWRTYAFSVGLFVFCTTAGLVSGNGDRVSLAVPVTAVLGLLAALALIRALQNRAFLSLQLAEVLEVVSARGRVVIGDLYRPGPAAGEAVPVAPPVPPIRRTVRWGGGPGVVQQLALRHLVEAASRTDALVVFRIGVGDRLDEAVALADVHGGDVPDRVVQAAVFRGRERSSDQDPMLAVRLLADIGLRALSPAVNDPATAVDAIDAAEGLLRALAGRSLQVADVTDAAGESRVRLVLPSWEDYLRTAIEDLLPPAAPVPMVLRRLDRLLGDLLEASPASRHPPLLLLRGRVTALLAAGRQAAAPDGRPVPLPAAGGPRP</sequence>
<protein>
    <submittedName>
        <fullName evidence="2">Uncharacterized membrane protein</fullName>
    </submittedName>
</protein>
<dbReference type="Pfam" id="PF10011">
    <property type="entry name" value="DUF2254"/>
    <property type="match status" value="1"/>
</dbReference>
<dbReference type="AlphaFoldDB" id="A0A521E0X0"/>
<keyword evidence="1" id="KW-0472">Membrane</keyword>
<keyword evidence="1" id="KW-0812">Transmembrane</keyword>
<reference evidence="2 3" key="1">
    <citation type="submission" date="2017-05" db="EMBL/GenBank/DDBJ databases">
        <authorList>
            <person name="Varghese N."/>
            <person name="Submissions S."/>
        </authorList>
    </citation>
    <scope>NUCLEOTIDE SEQUENCE [LARGE SCALE GENOMIC DNA]</scope>
    <source>
        <strain evidence="2 3">DSM 46834</strain>
    </source>
</reference>
<dbReference type="EMBL" id="FXTJ01000004">
    <property type="protein sequence ID" value="SMO77617.1"/>
    <property type="molecule type" value="Genomic_DNA"/>
</dbReference>
<accession>A0A521E0X0</accession>
<evidence type="ECO:0000313" key="3">
    <source>
        <dbReference type="Proteomes" id="UP000317484"/>
    </source>
</evidence>
<dbReference type="InterPro" id="IPR018723">
    <property type="entry name" value="DUF2254_membrane"/>
</dbReference>
<keyword evidence="1" id="KW-1133">Transmembrane helix</keyword>
<evidence type="ECO:0000313" key="2">
    <source>
        <dbReference type="EMBL" id="SMO77617.1"/>
    </source>
</evidence>
<dbReference type="Proteomes" id="UP000317484">
    <property type="component" value="Unassembled WGS sequence"/>
</dbReference>
<evidence type="ECO:0000256" key="1">
    <source>
        <dbReference type="SAM" id="Phobius"/>
    </source>
</evidence>
<feature type="transmembrane region" description="Helical" evidence="1">
    <location>
        <begin position="121"/>
        <end position="141"/>
    </location>
</feature>
<feature type="transmembrane region" description="Helical" evidence="1">
    <location>
        <begin position="147"/>
        <end position="166"/>
    </location>
</feature>
<organism evidence="2 3">
    <name type="scientific">Geodermatophilus aquaeductus</name>
    <dbReference type="NCBI Taxonomy" id="1564161"/>
    <lineage>
        <taxon>Bacteria</taxon>
        <taxon>Bacillati</taxon>
        <taxon>Actinomycetota</taxon>
        <taxon>Actinomycetes</taxon>
        <taxon>Geodermatophilales</taxon>
        <taxon>Geodermatophilaceae</taxon>
        <taxon>Geodermatophilus</taxon>
    </lineage>
</organism>
<feature type="transmembrane region" description="Helical" evidence="1">
    <location>
        <begin position="40"/>
        <end position="58"/>
    </location>
</feature>
<keyword evidence="3" id="KW-1185">Reference proteome</keyword>
<name>A0A521E0X0_9ACTN</name>
<proteinExistence type="predicted"/>